<evidence type="ECO:0000259" key="8">
    <source>
        <dbReference type="Pfam" id="PF25183"/>
    </source>
</evidence>
<feature type="domain" description="TonB-dependent transporter Oar-like beta-barrel" evidence="8">
    <location>
        <begin position="321"/>
        <end position="540"/>
    </location>
</feature>
<evidence type="ECO:0000256" key="3">
    <source>
        <dbReference type="ARBA" id="ARBA00022452"/>
    </source>
</evidence>
<evidence type="ECO:0000256" key="4">
    <source>
        <dbReference type="ARBA" id="ARBA00022692"/>
    </source>
</evidence>
<evidence type="ECO:0000256" key="1">
    <source>
        <dbReference type="ARBA" id="ARBA00004571"/>
    </source>
</evidence>
<dbReference type="PANTHER" id="PTHR30069:SF46">
    <property type="entry name" value="OAR PROTEIN"/>
    <property type="match status" value="1"/>
</dbReference>
<keyword evidence="2" id="KW-0813">Transport</keyword>
<sequence length="931" mass="103898">MPRSRGSLTLFAFALVAVPTVLVAQTSSTSALGGVIRDGSGKPVAGALVRINSATMIGGEKTTVSAENGAYRFSALPPGSFRISVSAKGLVTQTQNALLELGRTATVNWKLPSANAGATVEVVASTARVDDAAVGQTQNFDTTALATLPVDRTITAIMDLTPGVNGNRAWGGYSGENAYMMDGVNISDPSGGTVWIYPNVDWFSEVQVAGLGANAEFGGYMGGFVNGLVKRGGNTFEGNVSAYYADSKWQSRINVSHPDLQEADKDILPTKNWDVAAGVGGPIIKDKLWFFVSAERSEQQTSPTGAELPQRDQKVMALAKLTWAPTTNTTLEFLAEHDYVGRDRRYIDKYTMPEATQKESAPNHSYSLTWTQTMDSDKVLTVKAFGYSGRYDMPGYGGNALSLDTIDLWQYDPKKPAREFYNNSTYEDFNYRARATVQATFDWFKTGLITSGDSHAFRFGIEREQASDEELERFPGNLNLNATIYQYDDGTLELDGDYLIQGGGWNVRQRVDRLAAFAQDTWRVNDRLTISPGLRFEQFKARFYGGDTLWNKSTYAPRLGVAYALTADQTTMLKAHWGKYYAGYSTYFIDRAIQSAIPMKRYYSWGNYPVIGNVLDPSTWPDHTPGTADNYEYRRVNDLTLVDPNARQPYTIETTVSIDHKFGTLWSATASYVSRDFKDSLVRTDQGVDPKGTYNTFVNPLNGQNFNIWKPGTYYDPILDFSVENHAYVTKNEDSAKRKYEAATVTLDRLLSNSWSMNLSYTHASLKGNIQRADSYDKVYYNPNLQANSYGNLPGVNDHEFKARGLYELPWNMRLSATYTYLSGTHWTPTYRTDSYNSTRYAVNLEPLGSQTYPCRSLLDLRVTQMFNFTKKARMEVFVEVLNALNRQGVTTYITRANTNTNDNSSVYKDYKYPSELDAGRRLQLGARYNF</sequence>
<accession>A0AA48GQW1</accession>
<dbReference type="Gene3D" id="2.60.40.1120">
    <property type="entry name" value="Carboxypeptidase-like, regulatory domain"/>
    <property type="match status" value="1"/>
</dbReference>
<feature type="domain" description="TonB-dependent transporter Oar-like beta-barrel" evidence="8">
    <location>
        <begin position="551"/>
        <end position="813"/>
    </location>
</feature>
<dbReference type="InterPro" id="IPR008969">
    <property type="entry name" value="CarboxyPept-like_regulatory"/>
</dbReference>
<dbReference type="PANTHER" id="PTHR30069">
    <property type="entry name" value="TONB-DEPENDENT OUTER MEMBRANE RECEPTOR"/>
    <property type="match status" value="1"/>
</dbReference>
<dbReference type="GO" id="GO:0009279">
    <property type="term" value="C:cell outer membrane"/>
    <property type="evidence" value="ECO:0007669"/>
    <property type="project" value="UniProtKB-SubCell"/>
</dbReference>
<dbReference type="GO" id="GO:0044718">
    <property type="term" value="P:siderophore transmembrane transport"/>
    <property type="evidence" value="ECO:0007669"/>
    <property type="project" value="TreeGrafter"/>
</dbReference>
<feature type="signal peptide" evidence="7">
    <location>
        <begin position="1"/>
        <end position="24"/>
    </location>
</feature>
<reference evidence="10" key="1">
    <citation type="journal article" date="2023" name="Int. J. Syst. Evol. Microbiol.">
        <title>Mesoterricola silvestris gen. nov., sp. nov., Mesoterricola sediminis sp. nov., Geothrix oryzae sp. nov., Geothrix edaphica sp. nov., Geothrix rubra sp. nov., and Geothrix limicola sp. nov., six novel members of Acidobacteriota isolated from soils.</title>
        <authorList>
            <person name="Itoh H."/>
            <person name="Sugisawa Y."/>
            <person name="Mise K."/>
            <person name="Xu Z."/>
            <person name="Kuniyasu M."/>
            <person name="Ushijima N."/>
            <person name="Kawano K."/>
            <person name="Kobayashi E."/>
            <person name="Shiratori Y."/>
            <person name="Masuda Y."/>
            <person name="Senoo K."/>
        </authorList>
    </citation>
    <scope>NUCLEOTIDE SEQUENCE [LARGE SCALE GENOMIC DNA]</scope>
    <source>
        <strain evidence="10">W79</strain>
    </source>
</reference>
<evidence type="ECO:0000256" key="2">
    <source>
        <dbReference type="ARBA" id="ARBA00022448"/>
    </source>
</evidence>
<dbReference type="InterPro" id="IPR057601">
    <property type="entry name" value="Oar-like_b-barrel"/>
</dbReference>
<organism evidence="9 10">
    <name type="scientific">Mesoterricola silvestris</name>
    <dbReference type="NCBI Taxonomy" id="2927979"/>
    <lineage>
        <taxon>Bacteria</taxon>
        <taxon>Pseudomonadati</taxon>
        <taxon>Acidobacteriota</taxon>
        <taxon>Holophagae</taxon>
        <taxon>Holophagales</taxon>
        <taxon>Holophagaceae</taxon>
        <taxon>Mesoterricola</taxon>
    </lineage>
</organism>
<dbReference type="Pfam" id="PF13620">
    <property type="entry name" value="CarboxypepD_reg"/>
    <property type="match status" value="1"/>
</dbReference>
<dbReference type="InterPro" id="IPR036942">
    <property type="entry name" value="Beta-barrel_TonB_sf"/>
</dbReference>
<keyword evidence="10" id="KW-1185">Reference proteome</keyword>
<dbReference type="SUPFAM" id="SSF56935">
    <property type="entry name" value="Porins"/>
    <property type="match status" value="1"/>
</dbReference>
<evidence type="ECO:0000256" key="6">
    <source>
        <dbReference type="ARBA" id="ARBA00023237"/>
    </source>
</evidence>
<dbReference type="EMBL" id="AP027080">
    <property type="protein sequence ID" value="BDU74050.1"/>
    <property type="molecule type" value="Genomic_DNA"/>
</dbReference>
<dbReference type="Gene3D" id="2.40.170.20">
    <property type="entry name" value="TonB-dependent receptor, beta-barrel domain"/>
    <property type="match status" value="1"/>
</dbReference>
<dbReference type="Proteomes" id="UP001238179">
    <property type="component" value="Chromosome"/>
</dbReference>
<keyword evidence="7" id="KW-0732">Signal</keyword>
<dbReference type="KEGG" id="msil:METEAL_32240"/>
<dbReference type="Pfam" id="PF25183">
    <property type="entry name" value="OMP_b-brl_4"/>
    <property type="match status" value="3"/>
</dbReference>
<dbReference type="GO" id="GO:0015344">
    <property type="term" value="F:siderophore uptake transmembrane transporter activity"/>
    <property type="evidence" value="ECO:0007669"/>
    <property type="project" value="TreeGrafter"/>
</dbReference>
<protein>
    <submittedName>
        <fullName evidence="9">Membrane protein</fullName>
    </submittedName>
</protein>
<dbReference type="AlphaFoldDB" id="A0AA48GQW1"/>
<comment type="subcellular location">
    <subcellularLocation>
        <location evidence="1">Cell outer membrane</location>
        <topology evidence="1">Multi-pass membrane protein</topology>
    </subcellularLocation>
</comment>
<keyword evidence="6" id="KW-0998">Cell outer membrane</keyword>
<proteinExistence type="predicted"/>
<evidence type="ECO:0000313" key="10">
    <source>
        <dbReference type="Proteomes" id="UP001238179"/>
    </source>
</evidence>
<evidence type="ECO:0000256" key="7">
    <source>
        <dbReference type="SAM" id="SignalP"/>
    </source>
</evidence>
<dbReference type="InterPro" id="IPR039426">
    <property type="entry name" value="TonB-dep_rcpt-like"/>
</dbReference>
<feature type="domain" description="TonB-dependent transporter Oar-like beta-barrel" evidence="8">
    <location>
        <begin position="229"/>
        <end position="312"/>
    </location>
</feature>
<gene>
    <name evidence="9" type="ORF">METEAL_32240</name>
</gene>
<keyword evidence="5" id="KW-0472">Membrane</keyword>
<evidence type="ECO:0000256" key="5">
    <source>
        <dbReference type="ARBA" id="ARBA00023136"/>
    </source>
</evidence>
<feature type="chain" id="PRO_5041466400" evidence="7">
    <location>
        <begin position="25"/>
        <end position="931"/>
    </location>
</feature>
<keyword evidence="4" id="KW-0812">Transmembrane</keyword>
<evidence type="ECO:0000313" key="9">
    <source>
        <dbReference type="EMBL" id="BDU74050.1"/>
    </source>
</evidence>
<keyword evidence="3" id="KW-1134">Transmembrane beta strand</keyword>
<dbReference type="SUPFAM" id="SSF49464">
    <property type="entry name" value="Carboxypeptidase regulatory domain-like"/>
    <property type="match status" value="1"/>
</dbReference>
<name>A0AA48GQW1_9BACT</name>